<gene>
    <name evidence="1" type="ORF">ROHU_016432</name>
</gene>
<dbReference type="EMBL" id="QBIY01011422">
    <property type="protein sequence ID" value="RXN32157.1"/>
    <property type="molecule type" value="Genomic_DNA"/>
</dbReference>
<sequence length="160" mass="17516">MFALQGCRHVLLSPGTSSLSKICTWPGGLGNIGQPLADVRLSFVDDFAVAAPRDKTAPAKLPESSFVERCQTTEERIREAKKRKKELKDKDRDSGLFGRRGLGLLPVTGGNGIMNHHGSEALLCLKARRQPEQRGGTLLWLGLHYRQTKQAGGLEIVTVK</sequence>
<proteinExistence type="predicted"/>
<comment type="caution">
    <text evidence="1">The sequence shown here is derived from an EMBL/GenBank/DDBJ whole genome shotgun (WGS) entry which is preliminary data.</text>
</comment>
<keyword evidence="2" id="KW-1185">Reference proteome</keyword>
<dbReference type="Proteomes" id="UP000290572">
    <property type="component" value="Unassembled WGS sequence"/>
</dbReference>
<protein>
    <submittedName>
        <fullName evidence="1">Uncharacterized protein</fullName>
    </submittedName>
</protein>
<name>A0A498NKP5_LABRO</name>
<reference evidence="1 2" key="1">
    <citation type="submission" date="2018-03" db="EMBL/GenBank/DDBJ databases">
        <title>Draft genome sequence of Rohu Carp (Labeo rohita).</title>
        <authorList>
            <person name="Das P."/>
            <person name="Kushwaha B."/>
            <person name="Joshi C.G."/>
            <person name="Kumar D."/>
            <person name="Nagpure N.S."/>
            <person name="Sahoo L."/>
            <person name="Das S.P."/>
            <person name="Bit A."/>
            <person name="Patnaik S."/>
            <person name="Meher P.K."/>
            <person name="Jayasankar P."/>
            <person name="Koringa P.G."/>
            <person name="Patel N.V."/>
            <person name="Hinsu A.T."/>
            <person name="Kumar R."/>
            <person name="Pandey M."/>
            <person name="Agarwal S."/>
            <person name="Srivastava S."/>
            <person name="Singh M."/>
            <person name="Iquebal M.A."/>
            <person name="Jaiswal S."/>
            <person name="Angadi U.B."/>
            <person name="Kumar N."/>
            <person name="Raza M."/>
            <person name="Shah T.M."/>
            <person name="Rai A."/>
            <person name="Jena J.K."/>
        </authorList>
    </citation>
    <scope>NUCLEOTIDE SEQUENCE [LARGE SCALE GENOMIC DNA]</scope>
    <source>
        <strain evidence="1">DASCIFA01</strain>
        <tissue evidence="1">Testis</tissue>
    </source>
</reference>
<dbReference type="AlphaFoldDB" id="A0A498NKP5"/>
<evidence type="ECO:0000313" key="1">
    <source>
        <dbReference type="EMBL" id="RXN32157.1"/>
    </source>
</evidence>
<accession>A0A498NKP5</accession>
<evidence type="ECO:0000313" key="2">
    <source>
        <dbReference type="Proteomes" id="UP000290572"/>
    </source>
</evidence>
<organism evidence="1 2">
    <name type="scientific">Labeo rohita</name>
    <name type="common">Indian major carp</name>
    <name type="synonym">Cyprinus rohita</name>
    <dbReference type="NCBI Taxonomy" id="84645"/>
    <lineage>
        <taxon>Eukaryota</taxon>
        <taxon>Metazoa</taxon>
        <taxon>Chordata</taxon>
        <taxon>Craniata</taxon>
        <taxon>Vertebrata</taxon>
        <taxon>Euteleostomi</taxon>
        <taxon>Actinopterygii</taxon>
        <taxon>Neopterygii</taxon>
        <taxon>Teleostei</taxon>
        <taxon>Ostariophysi</taxon>
        <taxon>Cypriniformes</taxon>
        <taxon>Cyprinidae</taxon>
        <taxon>Labeoninae</taxon>
        <taxon>Labeonini</taxon>
        <taxon>Labeo</taxon>
    </lineage>
</organism>